<dbReference type="Pfam" id="PF07690">
    <property type="entry name" value="MFS_1"/>
    <property type="match status" value="1"/>
</dbReference>
<feature type="transmembrane region" description="Helical" evidence="4">
    <location>
        <begin position="228"/>
        <end position="248"/>
    </location>
</feature>
<name>A0A512AFU5_9SPHN</name>
<dbReference type="RefSeq" id="WP_246134982.1">
    <property type="nucleotide sequence ID" value="NZ_BJYR01000002.1"/>
</dbReference>
<feature type="transmembrane region" description="Helical" evidence="4">
    <location>
        <begin position="290"/>
        <end position="309"/>
    </location>
</feature>
<keyword evidence="7" id="KW-1185">Reference proteome</keyword>
<feature type="transmembrane region" description="Helical" evidence="4">
    <location>
        <begin position="116"/>
        <end position="137"/>
    </location>
</feature>
<evidence type="ECO:0000313" key="6">
    <source>
        <dbReference type="EMBL" id="GEN98561.1"/>
    </source>
</evidence>
<dbReference type="SUPFAM" id="SSF103473">
    <property type="entry name" value="MFS general substrate transporter"/>
    <property type="match status" value="1"/>
</dbReference>
<feature type="transmembrane region" description="Helical" evidence="4">
    <location>
        <begin position="149"/>
        <end position="174"/>
    </location>
</feature>
<feature type="transmembrane region" description="Helical" evidence="4">
    <location>
        <begin position="382"/>
        <end position="400"/>
    </location>
</feature>
<feature type="transmembrane region" description="Helical" evidence="4">
    <location>
        <begin position="180"/>
        <end position="198"/>
    </location>
</feature>
<feature type="transmembrane region" description="Helical" evidence="4">
    <location>
        <begin position="19"/>
        <end position="46"/>
    </location>
</feature>
<proteinExistence type="predicted"/>
<dbReference type="InterPro" id="IPR011701">
    <property type="entry name" value="MFS"/>
</dbReference>
<dbReference type="PROSITE" id="PS50850">
    <property type="entry name" value="MFS"/>
    <property type="match status" value="1"/>
</dbReference>
<accession>A0A512AFU5</accession>
<evidence type="ECO:0000256" key="1">
    <source>
        <dbReference type="ARBA" id="ARBA00022692"/>
    </source>
</evidence>
<keyword evidence="1 4" id="KW-0812">Transmembrane</keyword>
<feature type="transmembrane region" description="Helical" evidence="4">
    <location>
        <begin position="91"/>
        <end position="110"/>
    </location>
</feature>
<evidence type="ECO:0000256" key="2">
    <source>
        <dbReference type="ARBA" id="ARBA00022989"/>
    </source>
</evidence>
<evidence type="ECO:0000259" key="5">
    <source>
        <dbReference type="PROSITE" id="PS50850"/>
    </source>
</evidence>
<dbReference type="InterPro" id="IPR020846">
    <property type="entry name" value="MFS_dom"/>
</dbReference>
<keyword evidence="3 4" id="KW-0472">Membrane</keyword>
<dbReference type="GO" id="GO:0022857">
    <property type="term" value="F:transmembrane transporter activity"/>
    <property type="evidence" value="ECO:0007669"/>
    <property type="project" value="InterPro"/>
</dbReference>
<dbReference type="InterPro" id="IPR036259">
    <property type="entry name" value="MFS_trans_sf"/>
</dbReference>
<reference evidence="6 7" key="1">
    <citation type="submission" date="2019-07" db="EMBL/GenBank/DDBJ databases">
        <title>Whole genome shotgun sequence of Novosphingobium sediminis NBRC 106119.</title>
        <authorList>
            <person name="Hosoyama A."/>
            <person name="Uohara A."/>
            <person name="Ohji S."/>
            <person name="Ichikawa N."/>
        </authorList>
    </citation>
    <scope>NUCLEOTIDE SEQUENCE [LARGE SCALE GENOMIC DNA]</scope>
    <source>
        <strain evidence="6 7">NBRC 106119</strain>
    </source>
</reference>
<sequence>MPEQPGAAQLHQPPARQPLWFLVLYALAWAGGSIAYVPFLTILLPVRVAALAPGEPAILWLSAIAFCGAISASIGHILFGWLSDVTGMRRPWAAMGLALSCVLLLVIPTAGNLRDIVVIVVLWQLGLNMMLAPLAAWGADCVPDCQKGLLGGLLAFAPGLGALAGTLVTIPGLATPDGRLVLVAVAVAAAVIPVLLLGNRTPKRAAPTDAMPAASQQRIRRSAAVRMWAARLLVQVAEAALFSFLYLWLRSIDPAVEDHLTARVFSLVLVLSAPAALLAGRWADRSEHPFLPLVVCTLVAPIGLVGMALAHSVTAGIVSYAIFGFSTSIFLALHSAQTLRTLPDSNRRGRDLGLFNLTNTMPSLVMPWFTLALVPWFGFSGLFLLFAALALVAAALLAGLRANPDSNI</sequence>
<dbReference type="PANTHER" id="PTHR23528">
    <property type="match status" value="1"/>
</dbReference>
<evidence type="ECO:0000313" key="7">
    <source>
        <dbReference type="Proteomes" id="UP000321464"/>
    </source>
</evidence>
<organism evidence="6 7">
    <name type="scientific">Novosphingobium sediminis</name>
    <dbReference type="NCBI Taxonomy" id="707214"/>
    <lineage>
        <taxon>Bacteria</taxon>
        <taxon>Pseudomonadati</taxon>
        <taxon>Pseudomonadota</taxon>
        <taxon>Alphaproteobacteria</taxon>
        <taxon>Sphingomonadales</taxon>
        <taxon>Sphingomonadaceae</taxon>
        <taxon>Novosphingobium</taxon>
    </lineage>
</organism>
<gene>
    <name evidence="6" type="ORF">NSE01_03940</name>
</gene>
<comment type="caution">
    <text evidence="6">The sequence shown here is derived from an EMBL/GenBank/DDBJ whole genome shotgun (WGS) entry which is preliminary data.</text>
</comment>
<dbReference type="AlphaFoldDB" id="A0A512AFU5"/>
<feature type="domain" description="Major facilitator superfamily (MFS) profile" evidence="5">
    <location>
        <begin position="19"/>
        <end position="405"/>
    </location>
</feature>
<keyword evidence="2 4" id="KW-1133">Transmembrane helix</keyword>
<dbReference type="EMBL" id="BJYR01000002">
    <property type="protein sequence ID" value="GEN98561.1"/>
    <property type="molecule type" value="Genomic_DNA"/>
</dbReference>
<protein>
    <recommendedName>
        <fullName evidence="5">Major facilitator superfamily (MFS) profile domain-containing protein</fullName>
    </recommendedName>
</protein>
<feature type="transmembrane region" description="Helical" evidence="4">
    <location>
        <begin position="58"/>
        <end position="79"/>
    </location>
</feature>
<dbReference type="PANTHER" id="PTHR23528:SF1">
    <property type="entry name" value="MAJOR FACILITATOR SUPERFAMILY (MFS) PROFILE DOMAIN-CONTAINING PROTEIN"/>
    <property type="match status" value="1"/>
</dbReference>
<dbReference type="Gene3D" id="1.20.1250.20">
    <property type="entry name" value="MFS general substrate transporter like domains"/>
    <property type="match status" value="2"/>
</dbReference>
<feature type="transmembrane region" description="Helical" evidence="4">
    <location>
        <begin position="260"/>
        <end position="278"/>
    </location>
</feature>
<evidence type="ECO:0000256" key="4">
    <source>
        <dbReference type="SAM" id="Phobius"/>
    </source>
</evidence>
<feature type="transmembrane region" description="Helical" evidence="4">
    <location>
        <begin position="315"/>
        <end position="333"/>
    </location>
</feature>
<dbReference type="Proteomes" id="UP000321464">
    <property type="component" value="Unassembled WGS sequence"/>
</dbReference>
<evidence type="ECO:0000256" key="3">
    <source>
        <dbReference type="ARBA" id="ARBA00023136"/>
    </source>
</evidence>
<feature type="transmembrane region" description="Helical" evidence="4">
    <location>
        <begin position="354"/>
        <end position="376"/>
    </location>
</feature>